<accession>A0A5C8ZVK5</accession>
<feature type="domain" description="Ketoreductase" evidence="4">
    <location>
        <begin position="7"/>
        <end position="194"/>
    </location>
</feature>
<evidence type="ECO:0000256" key="1">
    <source>
        <dbReference type="ARBA" id="ARBA00006484"/>
    </source>
</evidence>
<organism evidence="5 6">
    <name type="scientific">Parahaliea aestuarii</name>
    <dbReference type="NCBI Taxonomy" id="1852021"/>
    <lineage>
        <taxon>Bacteria</taxon>
        <taxon>Pseudomonadati</taxon>
        <taxon>Pseudomonadota</taxon>
        <taxon>Gammaproteobacteria</taxon>
        <taxon>Cellvibrionales</taxon>
        <taxon>Halieaceae</taxon>
        <taxon>Parahaliea</taxon>
    </lineage>
</organism>
<dbReference type="Gene3D" id="3.40.50.720">
    <property type="entry name" value="NAD(P)-binding Rossmann-like Domain"/>
    <property type="match status" value="1"/>
</dbReference>
<proteinExistence type="inferred from homology"/>
<dbReference type="SMART" id="SM00822">
    <property type="entry name" value="PKS_KR"/>
    <property type="match status" value="1"/>
</dbReference>
<protein>
    <submittedName>
        <fullName evidence="5">SDR family NAD(P)-dependent oxidoreductase</fullName>
    </submittedName>
</protein>
<dbReference type="SUPFAM" id="SSF51735">
    <property type="entry name" value="NAD(P)-binding Rossmann-fold domains"/>
    <property type="match status" value="1"/>
</dbReference>
<dbReference type="EMBL" id="VRYZ01000004">
    <property type="protein sequence ID" value="TXS91612.1"/>
    <property type="molecule type" value="Genomic_DNA"/>
</dbReference>
<comment type="similarity">
    <text evidence="1 3">Belongs to the short-chain dehydrogenases/reductases (SDR) family.</text>
</comment>
<keyword evidence="6" id="KW-1185">Reference proteome</keyword>
<dbReference type="GO" id="GO:0016491">
    <property type="term" value="F:oxidoreductase activity"/>
    <property type="evidence" value="ECO:0007669"/>
    <property type="project" value="UniProtKB-KW"/>
</dbReference>
<comment type="caution">
    <text evidence="5">The sequence shown here is derived from an EMBL/GenBank/DDBJ whole genome shotgun (WGS) entry which is preliminary data.</text>
</comment>
<keyword evidence="2" id="KW-0560">Oxidoreductase</keyword>
<evidence type="ECO:0000256" key="2">
    <source>
        <dbReference type="ARBA" id="ARBA00023002"/>
    </source>
</evidence>
<dbReference type="Pfam" id="PF00106">
    <property type="entry name" value="adh_short"/>
    <property type="match status" value="1"/>
</dbReference>
<evidence type="ECO:0000259" key="4">
    <source>
        <dbReference type="SMART" id="SM00822"/>
    </source>
</evidence>
<dbReference type="InterPro" id="IPR036291">
    <property type="entry name" value="NAD(P)-bd_dom_sf"/>
</dbReference>
<dbReference type="FunFam" id="3.40.50.720:FF:000084">
    <property type="entry name" value="Short-chain dehydrogenase reductase"/>
    <property type="match status" value="1"/>
</dbReference>
<dbReference type="Proteomes" id="UP000321933">
    <property type="component" value="Unassembled WGS sequence"/>
</dbReference>
<dbReference type="OrthoDB" id="6503536at2"/>
<evidence type="ECO:0000313" key="5">
    <source>
        <dbReference type="EMBL" id="TXS91612.1"/>
    </source>
</evidence>
<dbReference type="AlphaFoldDB" id="A0A5C8ZVK5"/>
<dbReference type="PANTHER" id="PTHR43391:SF82">
    <property type="entry name" value="OXIDOREDUCTASE SADH-RELATED"/>
    <property type="match status" value="1"/>
</dbReference>
<name>A0A5C8ZVK5_9GAMM</name>
<evidence type="ECO:0000313" key="6">
    <source>
        <dbReference type="Proteomes" id="UP000321933"/>
    </source>
</evidence>
<sequence length="276" mass="28981">MEQFEGKVAVITGAASGIGRALAQRCASEGMQVALADVHPGKLQAVATELEESGCKVLTGVVNVADAEQMNAFAAQCRATFGDIHLLFNNAGILRVGMTWQHTAADWEKILSVNVLGVVNGINAFLPAMIEAQTDAHIVNTGSVGSLVAAPGMAQYTACKMAVRGITETLAYDLAALQSPVAVSLLCPGPVLTSISDELLGITDSAAATDAADHLMAGEPGFITPQLCADRVFAGIRANSFWIFTHPFKGYLRAKNEAMLEGSNPRYDEVTFDANP</sequence>
<reference evidence="5 6" key="1">
    <citation type="submission" date="2019-08" db="EMBL/GenBank/DDBJ databases">
        <title>Parahaliea maris sp. nov., isolated from the surface seawater.</title>
        <authorList>
            <person name="Liu Y."/>
        </authorList>
    </citation>
    <scope>NUCLEOTIDE SEQUENCE [LARGE SCALE GENOMIC DNA]</scope>
    <source>
        <strain evidence="5 6">S2-26</strain>
    </source>
</reference>
<dbReference type="InterPro" id="IPR057326">
    <property type="entry name" value="KR_dom"/>
</dbReference>
<dbReference type="PRINTS" id="PR00081">
    <property type="entry name" value="GDHRDH"/>
</dbReference>
<gene>
    <name evidence="5" type="ORF">FVW59_10620</name>
</gene>
<dbReference type="CDD" id="cd05233">
    <property type="entry name" value="SDR_c"/>
    <property type="match status" value="1"/>
</dbReference>
<dbReference type="PRINTS" id="PR00080">
    <property type="entry name" value="SDRFAMILY"/>
</dbReference>
<dbReference type="PROSITE" id="PS00061">
    <property type="entry name" value="ADH_SHORT"/>
    <property type="match status" value="1"/>
</dbReference>
<evidence type="ECO:0000256" key="3">
    <source>
        <dbReference type="RuleBase" id="RU000363"/>
    </source>
</evidence>
<dbReference type="RefSeq" id="WP_148064244.1">
    <property type="nucleotide sequence ID" value="NZ_VRYZ01000004.1"/>
</dbReference>
<dbReference type="InterPro" id="IPR002347">
    <property type="entry name" value="SDR_fam"/>
</dbReference>
<dbReference type="PANTHER" id="PTHR43391">
    <property type="entry name" value="RETINOL DEHYDROGENASE-RELATED"/>
    <property type="match status" value="1"/>
</dbReference>
<dbReference type="InterPro" id="IPR020904">
    <property type="entry name" value="Sc_DH/Rdtase_CS"/>
</dbReference>